<dbReference type="AlphaFoldDB" id="A0A1I4Z9Y2"/>
<dbReference type="PANTHER" id="PTHR30037">
    <property type="entry name" value="DNA-3-METHYLADENINE GLYCOSYLASE 1"/>
    <property type="match status" value="1"/>
</dbReference>
<dbReference type="PANTHER" id="PTHR30037:SF3">
    <property type="entry name" value="BLR0857 PROTEIN"/>
    <property type="match status" value="1"/>
</dbReference>
<dbReference type="RefSeq" id="WP_090067597.1">
    <property type="nucleotide sequence ID" value="NZ_FOVR01000001.1"/>
</dbReference>
<keyword evidence="2" id="KW-1185">Reference proteome</keyword>
<dbReference type="STRING" id="655353.SAMN04488056_1016"/>
<dbReference type="EMBL" id="FOVR01000001">
    <property type="protein sequence ID" value="SFN46997.1"/>
    <property type="molecule type" value="Genomic_DNA"/>
</dbReference>
<gene>
    <name evidence="1" type="ORF">SAMN04488056_1016</name>
</gene>
<dbReference type="InterPro" id="IPR011257">
    <property type="entry name" value="DNA_glycosylase"/>
</dbReference>
<proteinExistence type="predicted"/>
<dbReference type="GO" id="GO:0008725">
    <property type="term" value="F:DNA-3-methyladenine glycosylase activity"/>
    <property type="evidence" value="ECO:0007669"/>
    <property type="project" value="InterPro"/>
</dbReference>
<dbReference type="OrthoDB" id="9795156at2"/>
<evidence type="ECO:0000313" key="1">
    <source>
        <dbReference type="EMBL" id="SFN46997.1"/>
    </source>
</evidence>
<evidence type="ECO:0000313" key="2">
    <source>
        <dbReference type="Proteomes" id="UP000199236"/>
    </source>
</evidence>
<dbReference type="InterPro" id="IPR052891">
    <property type="entry name" value="DNA-3mA_glycosylase"/>
</dbReference>
<name>A0A1I4Z9Y2_9HYPH</name>
<organism evidence="1 2">
    <name type="scientific">Cohaesibacter marisflavi</name>
    <dbReference type="NCBI Taxonomy" id="655353"/>
    <lineage>
        <taxon>Bacteria</taxon>
        <taxon>Pseudomonadati</taxon>
        <taxon>Pseudomonadota</taxon>
        <taxon>Alphaproteobacteria</taxon>
        <taxon>Hyphomicrobiales</taxon>
        <taxon>Cohaesibacteraceae</taxon>
    </lineage>
</organism>
<dbReference type="Proteomes" id="UP000199236">
    <property type="component" value="Unassembled WGS sequence"/>
</dbReference>
<dbReference type="SUPFAM" id="SSF48150">
    <property type="entry name" value="DNA-glycosylase"/>
    <property type="match status" value="1"/>
</dbReference>
<dbReference type="InterPro" id="IPR005019">
    <property type="entry name" value="Adenine_glyco"/>
</dbReference>
<dbReference type="Gene3D" id="1.10.340.30">
    <property type="entry name" value="Hypothetical protein, domain 2"/>
    <property type="match status" value="1"/>
</dbReference>
<dbReference type="GO" id="GO:0006284">
    <property type="term" value="P:base-excision repair"/>
    <property type="evidence" value="ECO:0007669"/>
    <property type="project" value="InterPro"/>
</dbReference>
<accession>A0A1I4Z9Y2</accession>
<protein>
    <submittedName>
        <fullName evidence="1">DNA-3-methyladenine glycosylase I</fullName>
    </submittedName>
</protein>
<reference evidence="1 2" key="1">
    <citation type="submission" date="2016-10" db="EMBL/GenBank/DDBJ databases">
        <authorList>
            <person name="de Groot N.N."/>
        </authorList>
    </citation>
    <scope>NUCLEOTIDE SEQUENCE [LARGE SCALE GENOMIC DNA]</scope>
    <source>
        <strain evidence="1 2">CGMCC 1.9157</strain>
    </source>
</reference>
<dbReference type="Pfam" id="PF03352">
    <property type="entry name" value="Adenine_glyco"/>
    <property type="match status" value="1"/>
</dbReference>
<sequence length="223" mass="24604">MKSIAEITHIAADRHGGLQTVQSRLFHPKEPSDLALISNDRWLAGMTRCIFRAGLDWSLIDGKWQAYEAALNDFDLDFCRSLTDEDLTTIGSRTDIVGNKAKLHSIPQNAAFLTGLEQEHPSLGAYFSAFGAENFSTLLMLLKKNGSRLGYPTACYFLRFMGVDGFVLGKDVVARLIAEHVIETSPTSPKALQKVQDAFSAWRDERGYAFSEISGILALSIDA</sequence>